<evidence type="ECO:0000256" key="16">
    <source>
        <dbReference type="SAM" id="MobiDB-lite"/>
    </source>
</evidence>
<dbReference type="Proteomes" id="UP001206483">
    <property type="component" value="Unassembled WGS sequence"/>
</dbReference>
<evidence type="ECO:0000256" key="3">
    <source>
        <dbReference type="ARBA" id="ARBA00022475"/>
    </source>
</evidence>
<keyword evidence="5" id="KW-0812">Transmembrane</keyword>
<dbReference type="InterPro" id="IPR032109">
    <property type="entry name" value="Big_3_5"/>
</dbReference>
<evidence type="ECO:0000256" key="1">
    <source>
        <dbReference type="ARBA" id="ARBA00004251"/>
    </source>
</evidence>
<feature type="compositionally biased region" description="Low complexity" evidence="16">
    <location>
        <begin position="223"/>
        <end position="235"/>
    </location>
</feature>
<evidence type="ECO:0000256" key="13">
    <source>
        <dbReference type="ARBA" id="ARBA00023157"/>
    </source>
</evidence>
<evidence type="ECO:0000313" key="21">
    <source>
        <dbReference type="Proteomes" id="UP001206483"/>
    </source>
</evidence>
<evidence type="ECO:0000259" key="18">
    <source>
        <dbReference type="Pfam" id="PF12810"/>
    </source>
</evidence>
<dbReference type="EMBL" id="JAMZDX010000002">
    <property type="protein sequence ID" value="MCP2308274.1"/>
    <property type="molecule type" value="Genomic_DNA"/>
</dbReference>
<keyword evidence="7" id="KW-0547">Nucleotide-binding</keyword>
<dbReference type="Pfam" id="PF12810">
    <property type="entry name" value="ALK_LTK_GRD"/>
    <property type="match status" value="1"/>
</dbReference>
<sequence length="571" mass="52829">MNRPRKPHGPVTTAVVGATGLLAAAVAPFTAAAAPAGPPSPCGAGGVLAAAPATCTYTAVGTDTFTVPDGVSEVGVDLFGAEGGSAAGYVLPNPPNDGAPGGLGGETRARLAVRPGQVLQLTVGQAGSSGTSRHGEFARPGGTGHGPGGGGAHGGGGSGGGGTDLRTGTFGPMERVLVAGGGGGAGNGGPLLRGGNGGGPAGEPGGQGGGPDGSGVAGGGGSQSAPGTGSPNSALGGPGGAGSGTDQWTGLPEPGSGGTGGNGARGGNGGGGGGGGWFGGGGGSGGGNPGNLYGAGGGGGSGYAAPGTADAVLLQGVHHGDGRAVVSFRYDTGVDVTADTDRPLFGHPVTLTAAVVPAAPVGTPGGTVTFLDGADELATVPLAGGRAAFTTAALRPGAHAITARYGGDALFTPSTTAEPAAPTVGFSAPCTTGVHRGPLTVDPGEALCLAPGARQEGPVTVRAGGALAVTGASVTGPLTADGALAVRICGGDLTGPLTLRRTVGAVQSGPAGDPADCAGSTVHGPVTAEDNTGGVVFSALRVTGPLRCAGNVPAPVLVAAVVDGPRSGQCR</sequence>
<feature type="chain" id="PRO_5045720466" description="receptor protein-tyrosine kinase" evidence="17">
    <location>
        <begin position="34"/>
        <end position="571"/>
    </location>
</feature>
<keyword evidence="11" id="KW-0472">Membrane</keyword>
<evidence type="ECO:0000256" key="5">
    <source>
        <dbReference type="ARBA" id="ARBA00022692"/>
    </source>
</evidence>
<feature type="region of interest" description="Disordered" evidence="16">
    <location>
        <begin position="88"/>
        <end position="107"/>
    </location>
</feature>
<reference evidence="20 21" key="1">
    <citation type="submission" date="2022-06" db="EMBL/GenBank/DDBJ databases">
        <title>Sequencing the genomes of 1000 actinobacteria strains.</title>
        <authorList>
            <person name="Klenk H.-P."/>
        </authorList>
    </citation>
    <scope>NUCLEOTIDE SEQUENCE [LARGE SCALE GENOMIC DNA]</scope>
    <source>
        <strain evidence="20 21">DSM 41656</strain>
    </source>
</reference>
<dbReference type="RefSeq" id="WP_253794855.1">
    <property type="nucleotide sequence ID" value="NZ_JAMZDX010000002.1"/>
</dbReference>
<feature type="region of interest" description="Disordered" evidence="16">
    <location>
        <begin position="123"/>
        <end position="275"/>
    </location>
</feature>
<evidence type="ECO:0000256" key="9">
    <source>
        <dbReference type="ARBA" id="ARBA00022840"/>
    </source>
</evidence>
<keyword evidence="12" id="KW-0829">Tyrosine-protein kinase</keyword>
<proteinExistence type="predicted"/>
<feature type="compositionally biased region" description="Polar residues" evidence="16">
    <location>
        <begin position="123"/>
        <end position="132"/>
    </location>
</feature>
<comment type="caution">
    <text evidence="20">The sequence shown here is derived from an EMBL/GenBank/DDBJ whole genome shotgun (WGS) entry which is preliminary data.</text>
</comment>
<evidence type="ECO:0000256" key="11">
    <source>
        <dbReference type="ARBA" id="ARBA00023136"/>
    </source>
</evidence>
<keyword evidence="3" id="KW-1003">Cell membrane</keyword>
<evidence type="ECO:0000256" key="10">
    <source>
        <dbReference type="ARBA" id="ARBA00022989"/>
    </source>
</evidence>
<evidence type="ECO:0000256" key="15">
    <source>
        <dbReference type="ARBA" id="ARBA00023180"/>
    </source>
</evidence>
<keyword evidence="21" id="KW-1185">Reference proteome</keyword>
<dbReference type="Gene3D" id="2.60.40.10">
    <property type="entry name" value="Immunoglobulins"/>
    <property type="match status" value="1"/>
</dbReference>
<evidence type="ECO:0000259" key="19">
    <source>
        <dbReference type="Pfam" id="PF16640"/>
    </source>
</evidence>
<dbReference type="EC" id="2.7.10.1" evidence="2"/>
<feature type="compositionally biased region" description="Gly residues" evidence="16">
    <location>
        <begin position="255"/>
        <end position="275"/>
    </location>
</feature>
<evidence type="ECO:0000256" key="7">
    <source>
        <dbReference type="ARBA" id="ARBA00022741"/>
    </source>
</evidence>
<dbReference type="InterPro" id="IPR055163">
    <property type="entry name" value="ALK/LTK-like_GRD"/>
</dbReference>
<evidence type="ECO:0000313" key="20">
    <source>
        <dbReference type="EMBL" id="MCP2308274.1"/>
    </source>
</evidence>
<feature type="domain" description="Bacterial Ig-like" evidence="19">
    <location>
        <begin position="337"/>
        <end position="417"/>
    </location>
</feature>
<evidence type="ECO:0000256" key="8">
    <source>
        <dbReference type="ARBA" id="ARBA00022777"/>
    </source>
</evidence>
<keyword evidence="8" id="KW-0418">Kinase</keyword>
<evidence type="ECO:0000256" key="2">
    <source>
        <dbReference type="ARBA" id="ARBA00011902"/>
    </source>
</evidence>
<evidence type="ECO:0000256" key="6">
    <source>
        <dbReference type="ARBA" id="ARBA00022729"/>
    </source>
</evidence>
<keyword evidence="4" id="KW-0808">Transferase</keyword>
<evidence type="ECO:0000256" key="17">
    <source>
        <dbReference type="SAM" id="SignalP"/>
    </source>
</evidence>
<dbReference type="InterPro" id="IPR013783">
    <property type="entry name" value="Ig-like_fold"/>
</dbReference>
<accession>A0ABT1IT06</accession>
<evidence type="ECO:0000256" key="4">
    <source>
        <dbReference type="ARBA" id="ARBA00022679"/>
    </source>
</evidence>
<gene>
    <name evidence="20" type="ORF">FHR36_001398</name>
</gene>
<keyword evidence="13" id="KW-1015">Disulfide bond</keyword>
<feature type="compositionally biased region" description="Gly residues" evidence="16">
    <location>
        <begin position="141"/>
        <end position="163"/>
    </location>
</feature>
<evidence type="ECO:0000256" key="14">
    <source>
        <dbReference type="ARBA" id="ARBA00023170"/>
    </source>
</evidence>
<dbReference type="Pfam" id="PF16640">
    <property type="entry name" value="Big_3_5"/>
    <property type="match status" value="1"/>
</dbReference>
<keyword evidence="10" id="KW-1133">Transmembrane helix</keyword>
<evidence type="ECO:0000256" key="12">
    <source>
        <dbReference type="ARBA" id="ARBA00023137"/>
    </source>
</evidence>
<protein>
    <recommendedName>
        <fullName evidence="2">receptor protein-tyrosine kinase</fullName>
        <ecNumber evidence="2">2.7.10.1</ecNumber>
    </recommendedName>
</protein>
<feature type="compositionally biased region" description="Gly residues" evidence="16">
    <location>
        <begin position="179"/>
        <end position="222"/>
    </location>
</feature>
<name>A0ABT1IT06_9ACTN</name>
<comment type="subcellular location">
    <subcellularLocation>
        <location evidence="1">Cell membrane</location>
        <topology evidence="1">Single-pass type I membrane protein</topology>
    </subcellularLocation>
</comment>
<feature type="domain" description="ALK/LTK-like glycine-rich" evidence="18">
    <location>
        <begin position="76"/>
        <end position="308"/>
    </location>
</feature>
<keyword evidence="15" id="KW-0325">Glycoprotein</keyword>
<keyword evidence="14" id="KW-0675">Receptor</keyword>
<feature type="signal peptide" evidence="17">
    <location>
        <begin position="1"/>
        <end position="33"/>
    </location>
</feature>
<keyword evidence="6 17" id="KW-0732">Signal</keyword>
<keyword evidence="9" id="KW-0067">ATP-binding</keyword>
<organism evidence="20 21">
    <name type="scientific">Kitasatospora paracochleata</name>
    <dbReference type="NCBI Taxonomy" id="58354"/>
    <lineage>
        <taxon>Bacteria</taxon>
        <taxon>Bacillati</taxon>
        <taxon>Actinomycetota</taxon>
        <taxon>Actinomycetes</taxon>
        <taxon>Kitasatosporales</taxon>
        <taxon>Streptomycetaceae</taxon>
        <taxon>Kitasatospora</taxon>
    </lineage>
</organism>